<dbReference type="AlphaFoldDB" id="A0A0C9YVV5"/>
<dbReference type="Gene3D" id="1.10.4190.10">
    <property type="entry name" value="Urease accessory protein UreF"/>
    <property type="match status" value="1"/>
</dbReference>
<dbReference type="InterPro" id="IPR002639">
    <property type="entry name" value="UreF"/>
</dbReference>
<organism evidence="4 5">
    <name type="scientific">Pisolithus microcarpus 441</name>
    <dbReference type="NCBI Taxonomy" id="765257"/>
    <lineage>
        <taxon>Eukaryota</taxon>
        <taxon>Fungi</taxon>
        <taxon>Dikarya</taxon>
        <taxon>Basidiomycota</taxon>
        <taxon>Agaricomycotina</taxon>
        <taxon>Agaricomycetes</taxon>
        <taxon>Agaricomycetidae</taxon>
        <taxon>Boletales</taxon>
        <taxon>Sclerodermatineae</taxon>
        <taxon>Pisolithaceae</taxon>
        <taxon>Pisolithus</taxon>
    </lineage>
</organism>
<evidence type="ECO:0000313" key="5">
    <source>
        <dbReference type="Proteomes" id="UP000054018"/>
    </source>
</evidence>
<keyword evidence="2" id="KW-0143">Chaperone</keyword>
<protein>
    <recommendedName>
        <fullName evidence="6">Urease accessory protein UreF</fullName>
    </recommendedName>
</protein>
<dbReference type="InterPro" id="IPR038277">
    <property type="entry name" value="UreF_sf"/>
</dbReference>
<evidence type="ECO:0000256" key="2">
    <source>
        <dbReference type="ARBA" id="ARBA00023186"/>
    </source>
</evidence>
<keyword evidence="1" id="KW-0996">Nickel insertion</keyword>
<dbReference type="HOGENOM" id="CLU_049215_0_1_1"/>
<dbReference type="Proteomes" id="UP000054018">
    <property type="component" value="Unassembled WGS sequence"/>
</dbReference>
<dbReference type="PANTHER" id="PTHR33620:SF1">
    <property type="entry name" value="UREASE ACCESSORY PROTEIN F"/>
    <property type="match status" value="1"/>
</dbReference>
<accession>A0A0C9YVV5</accession>
<reference evidence="5" key="2">
    <citation type="submission" date="2015-01" db="EMBL/GenBank/DDBJ databases">
        <title>Evolutionary Origins and Diversification of the Mycorrhizal Mutualists.</title>
        <authorList>
            <consortium name="DOE Joint Genome Institute"/>
            <consortium name="Mycorrhizal Genomics Consortium"/>
            <person name="Kohler A."/>
            <person name="Kuo A."/>
            <person name="Nagy L.G."/>
            <person name="Floudas D."/>
            <person name="Copeland A."/>
            <person name="Barry K.W."/>
            <person name="Cichocki N."/>
            <person name="Veneault-Fourrey C."/>
            <person name="LaButti K."/>
            <person name="Lindquist E.A."/>
            <person name="Lipzen A."/>
            <person name="Lundell T."/>
            <person name="Morin E."/>
            <person name="Murat C."/>
            <person name="Riley R."/>
            <person name="Ohm R."/>
            <person name="Sun H."/>
            <person name="Tunlid A."/>
            <person name="Henrissat B."/>
            <person name="Grigoriev I.V."/>
            <person name="Hibbett D.S."/>
            <person name="Martin F."/>
        </authorList>
    </citation>
    <scope>NUCLEOTIDE SEQUENCE [LARGE SCALE GENOMIC DNA]</scope>
    <source>
        <strain evidence="5">441</strain>
    </source>
</reference>
<evidence type="ECO:0008006" key="6">
    <source>
        <dbReference type="Google" id="ProtNLM"/>
    </source>
</evidence>
<keyword evidence="5" id="KW-1185">Reference proteome</keyword>
<dbReference type="GO" id="GO:0016151">
    <property type="term" value="F:nickel cation binding"/>
    <property type="evidence" value="ECO:0007669"/>
    <property type="project" value="InterPro"/>
</dbReference>
<evidence type="ECO:0000256" key="3">
    <source>
        <dbReference type="ARBA" id="ARBA00046339"/>
    </source>
</evidence>
<proteinExistence type="inferred from homology"/>
<name>A0A0C9YVV5_9AGAM</name>
<evidence type="ECO:0000256" key="1">
    <source>
        <dbReference type="ARBA" id="ARBA00022988"/>
    </source>
</evidence>
<evidence type="ECO:0000313" key="4">
    <source>
        <dbReference type="EMBL" id="KIK29220.1"/>
    </source>
</evidence>
<reference evidence="4 5" key="1">
    <citation type="submission" date="2014-04" db="EMBL/GenBank/DDBJ databases">
        <authorList>
            <consortium name="DOE Joint Genome Institute"/>
            <person name="Kuo A."/>
            <person name="Kohler A."/>
            <person name="Costa M.D."/>
            <person name="Nagy L.G."/>
            <person name="Floudas D."/>
            <person name="Copeland A."/>
            <person name="Barry K.W."/>
            <person name="Cichocki N."/>
            <person name="Veneault-Fourrey C."/>
            <person name="LaButti K."/>
            <person name="Lindquist E.A."/>
            <person name="Lipzen A."/>
            <person name="Lundell T."/>
            <person name="Morin E."/>
            <person name="Murat C."/>
            <person name="Sun H."/>
            <person name="Tunlid A."/>
            <person name="Henrissat B."/>
            <person name="Grigoriev I.V."/>
            <person name="Hibbett D.S."/>
            <person name="Martin F."/>
            <person name="Nordberg H.P."/>
            <person name="Cantor M.N."/>
            <person name="Hua S.X."/>
        </authorList>
    </citation>
    <scope>NUCLEOTIDE SEQUENCE [LARGE SCALE GENOMIC DNA]</scope>
    <source>
        <strain evidence="4 5">441</strain>
    </source>
</reference>
<dbReference type="Pfam" id="PF01730">
    <property type="entry name" value="UreF"/>
    <property type="match status" value="1"/>
</dbReference>
<dbReference type="OrthoDB" id="2550922at2759"/>
<dbReference type="EMBL" id="KN833690">
    <property type="protein sequence ID" value="KIK29220.1"/>
    <property type="molecule type" value="Genomic_DNA"/>
</dbReference>
<dbReference type="PANTHER" id="PTHR33620">
    <property type="entry name" value="UREASE ACCESSORY PROTEIN F"/>
    <property type="match status" value="1"/>
</dbReference>
<gene>
    <name evidence="4" type="ORF">PISMIDRAFT_27174</name>
</gene>
<comment type="similarity">
    <text evidence="3">Belongs to the UreF family.</text>
</comment>
<sequence>MDDETYVQLLLADSNLPTGSFVASSGLESFSTHGLLSVTSSKTDGTLGFVQDNLHNHAHSALPFTSDAHSLVCALSESSTHSSPALIDQTLAALITLDRSYESITLNHVTRRASTAQGAALLTLHARAFAPSSTSRVIPTLIDSLKLAVRRGEAHGHLPVCWGALTAALNVSLARAQHLALFLHARSILSAAVRMNTIGPYLAQQMLLSDIKPLVDTLVAECRNLRSGALVVGEDNSDSNLDSDEMTYATGPASTWPLGEIVAIRHDLQHSRIFNS</sequence>